<keyword evidence="2" id="KW-1185">Reference proteome</keyword>
<name>A0ABD6EEF4_9BILA</name>
<evidence type="ECO:0000313" key="2">
    <source>
        <dbReference type="Proteomes" id="UP001608902"/>
    </source>
</evidence>
<dbReference type="Proteomes" id="UP001608902">
    <property type="component" value="Unassembled WGS sequence"/>
</dbReference>
<proteinExistence type="predicted"/>
<organism evidence="1 2">
    <name type="scientific">Gnathostoma spinigerum</name>
    <dbReference type="NCBI Taxonomy" id="75299"/>
    <lineage>
        <taxon>Eukaryota</taxon>
        <taxon>Metazoa</taxon>
        <taxon>Ecdysozoa</taxon>
        <taxon>Nematoda</taxon>
        <taxon>Chromadorea</taxon>
        <taxon>Rhabditida</taxon>
        <taxon>Spirurina</taxon>
        <taxon>Gnathostomatomorpha</taxon>
        <taxon>Gnathostomatoidea</taxon>
        <taxon>Gnathostomatidae</taxon>
        <taxon>Gnathostoma</taxon>
    </lineage>
</organism>
<protein>
    <submittedName>
        <fullName evidence="1">Uncharacterized protein</fullName>
    </submittedName>
</protein>
<reference evidence="1 2" key="1">
    <citation type="submission" date="2024-08" db="EMBL/GenBank/DDBJ databases">
        <title>Gnathostoma spinigerum genome.</title>
        <authorList>
            <person name="Gonzalez-Bertolin B."/>
            <person name="Monzon S."/>
            <person name="Zaballos A."/>
            <person name="Jimenez P."/>
            <person name="Dekumyoy P."/>
            <person name="Varona S."/>
            <person name="Cuesta I."/>
            <person name="Sumanam S."/>
            <person name="Adisakwattana P."/>
            <person name="Gasser R.B."/>
            <person name="Hernandez-Gonzalez A."/>
            <person name="Young N.D."/>
            <person name="Perteguer M.J."/>
        </authorList>
    </citation>
    <scope>NUCLEOTIDE SEQUENCE [LARGE SCALE GENOMIC DNA]</scope>
    <source>
        <strain evidence="1">AL3</strain>
        <tissue evidence="1">Liver</tissue>
    </source>
</reference>
<gene>
    <name evidence="1" type="ORF">AB6A40_003218</name>
</gene>
<dbReference type="AlphaFoldDB" id="A0ABD6EEF4"/>
<accession>A0ABD6EEF4</accession>
<evidence type="ECO:0000313" key="1">
    <source>
        <dbReference type="EMBL" id="MFH4976509.1"/>
    </source>
</evidence>
<dbReference type="EMBL" id="JBGFUD010001603">
    <property type="protein sequence ID" value="MFH4976509.1"/>
    <property type="molecule type" value="Genomic_DNA"/>
</dbReference>
<sequence>MRIALADRLNRIVRYKPMAINQKELHRATTPPFDVLNALMSRTANATASASVESRTTIGWVANYRPSNPRGSHERAT</sequence>
<comment type="caution">
    <text evidence="1">The sequence shown here is derived from an EMBL/GenBank/DDBJ whole genome shotgun (WGS) entry which is preliminary data.</text>
</comment>